<evidence type="ECO:0000313" key="2">
    <source>
        <dbReference type="EMBL" id="GIF17792.1"/>
    </source>
</evidence>
<proteinExistence type="predicted"/>
<evidence type="ECO:0000259" key="1">
    <source>
        <dbReference type="Pfam" id="PF03551"/>
    </source>
</evidence>
<dbReference type="Gene3D" id="1.10.10.10">
    <property type="entry name" value="Winged helix-like DNA-binding domain superfamily/Winged helix DNA-binding domain"/>
    <property type="match status" value="1"/>
</dbReference>
<sequence>MNSTRLFILSALAKGGPMYGHQIRLAAQVDRTDLWTDIKAGSLYGALHRMEKDQVIETVRTEQAGSRPARTVYALTDTGRREFEAQRDEALRDCRLTPDPIDLALQSTFDMPAELLHAMVADRLRTIRANIESWKSLHAAAEPYIGGLEVLSFRHTELRLEAELTWHEELLASLDRTASGSDA</sequence>
<dbReference type="InterPro" id="IPR036388">
    <property type="entry name" value="WH-like_DNA-bd_sf"/>
</dbReference>
<dbReference type="RefSeq" id="WP_203798231.1">
    <property type="nucleotide sequence ID" value="NZ_BOMY01000002.1"/>
</dbReference>
<gene>
    <name evidence="2" type="ORF">Ate02nite_05220</name>
</gene>
<protein>
    <recommendedName>
        <fullName evidence="1">Transcription regulator PadR N-terminal domain-containing protein</fullName>
    </recommendedName>
</protein>
<dbReference type="AlphaFoldDB" id="A0A919NGZ6"/>
<reference evidence="2" key="1">
    <citation type="submission" date="2021-01" db="EMBL/GenBank/DDBJ databases">
        <title>Whole genome shotgun sequence of Actinoplanes tereljensis NBRC 105297.</title>
        <authorList>
            <person name="Komaki H."/>
            <person name="Tamura T."/>
        </authorList>
    </citation>
    <scope>NUCLEOTIDE SEQUENCE</scope>
    <source>
        <strain evidence="2">NBRC 105297</strain>
    </source>
</reference>
<dbReference type="PANTHER" id="PTHR43252:SF7">
    <property type="entry name" value="TRANSCRIPTIONAL REGULATOR YQJI"/>
    <property type="match status" value="1"/>
</dbReference>
<comment type="caution">
    <text evidence="2">The sequence shown here is derived from an EMBL/GenBank/DDBJ whole genome shotgun (WGS) entry which is preliminary data.</text>
</comment>
<accession>A0A919NGZ6</accession>
<feature type="domain" description="Transcription regulator PadR N-terminal" evidence="1">
    <location>
        <begin position="8"/>
        <end position="84"/>
    </location>
</feature>
<dbReference type="InterPro" id="IPR036390">
    <property type="entry name" value="WH_DNA-bd_sf"/>
</dbReference>
<dbReference type="Proteomes" id="UP000623608">
    <property type="component" value="Unassembled WGS sequence"/>
</dbReference>
<evidence type="ECO:0000313" key="3">
    <source>
        <dbReference type="Proteomes" id="UP000623608"/>
    </source>
</evidence>
<dbReference type="PANTHER" id="PTHR43252">
    <property type="entry name" value="TRANSCRIPTIONAL REGULATOR YQJI"/>
    <property type="match status" value="1"/>
</dbReference>
<dbReference type="Pfam" id="PF03551">
    <property type="entry name" value="PadR"/>
    <property type="match status" value="1"/>
</dbReference>
<name>A0A919NGZ6_9ACTN</name>
<dbReference type="SUPFAM" id="SSF46785">
    <property type="entry name" value="Winged helix' DNA-binding domain"/>
    <property type="match status" value="1"/>
</dbReference>
<keyword evidence="3" id="KW-1185">Reference proteome</keyword>
<dbReference type="InterPro" id="IPR005149">
    <property type="entry name" value="Tscrpt_reg_PadR_N"/>
</dbReference>
<organism evidence="2 3">
    <name type="scientific">Paractinoplanes tereljensis</name>
    <dbReference type="NCBI Taxonomy" id="571912"/>
    <lineage>
        <taxon>Bacteria</taxon>
        <taxon>Bacillati</taxon>
        <taxon>Actinomycetota</taxon>
        <taxon>Actinomycetes</taxon>
        <taxon>Micromonosporales</taxon>
        <taxon>Micromonosporaceae</taxon>
        <taxon>Paractinoplanes</taxon>
    </lineage>
</organism>
<dbReference type="EMBL" id="BOMY01000002">
    <property type="protein sequence ID" value="GIF17792.1"/>
    <property type="molecule type" value="Genomic_DNA"/>
</dbReference>